<proteinExistence type="predicted"/>
<keyword evidence="1" id="KW-1133">Transmembrane helix</keyword>
<name>A0ABV8VAP8_9GAMM</name>
<feature type="transmembrane region" description="Helical" evidence="1">
    <location>
        <begin position="49"/>
        <end position="70"/>
    </location>
</feature>
<organism evidence="2 3">
    <name type="scientific">Simiduia curdlanivorans</name>
    <dbReference type="NCBI Taxonomy" id="1492769"/>
    <lineage>
        <taxon>Bacteria</taxon>
        <taxon>Pseudomonadati</taxon>
        <taxon>Pseudomonadota</taxon>
        <taxon>Gammaproteobacteria</taxon>
        <taxon>Cellvibrionales</taxon>
        <taxon>Cellvibrionaceae</taxon>
        <taxon>Simiduia</taxon>
    </lineage>
</organism>
<evidence type="ECO:0000313" key="2">
    <source>
        <dbReference type="EMBL" id="MFC4364293.1"/>
    </source>
</evidence>
<dbReference type="Pfam" id="PF14373">
    <property type="entry name" value="Imm_superinfect"/>
    <property type="match status" value="1"/>
</dbReference>
<feature type="transmembrane region" description="Helical" evidence="1">
    <location>
        <begin position="20"/>
        <end position="42"/>
    </location>
</feature>
<accession>A0ABV8VAP8</accession>
<comment type="caution">
    <text evidence="2">The sequence shown here is derived from an EMBL/GenBank/DDBJ whole genome shotgun (WGS) entry which is preliminary data.</text>
</comment>
<dbReference type="EMBL" id="JBHSCX010000021">
    <property type="protein sequence ID" value="MFC4364293.1"/>
    <property type="molecule type" value="Genomic_DNA"/>
</dbReference>
<gene>
    <name evidence="2" type="ORF">ACFOX3_18435</name>
</gene>
<protein>
    <submittedName>
        <fullName evidence="2">Superinfection immunity protein</fullName>
    </submittedName>
</protein>
<evidence type="ECO:0000313" key="3">
    <source>
        <dbReference type="Proteomes" id="UP001595840"/>
    </source>
</evidence>
<keyword evidence="1" id="KW-0812">Transmembrane</keyword>
<keyword evidence="1" id="KW-0472">Membrane</keyword>
<dbReference type="Proteomes" id="UP001595840">
    <property type="component" value="Unassembled WGS sequence"/>
</dbReference>
<keyword evidence="3" id="KW-1185">Reference proteome</keyword>
<sequence length="84" mass="9386">MNDFLNNYLVVVEQSNALQLVVFAVFFLLVYFLPTLLAIFFNRQHLAKIALLNVPAGFSFIVWGGLILWACTGRVGQVLAKKLG</sequence>
<dbReference type="RefSeq" id="WP_290262339.1">
    <property type="nucleotide sequence ID" value="NZ_JAUFQG010000004.1"/>
</dbReference>
<evidence type="ECO:0000256" key="1">
    <source>
        <dbReference type="SAM" id="Phobius"/>
    </source>
</evidence>
<reference evidence="3" key="1">
    <citation type="journal article" date="2019" name="Int. J. Syst. Evol. Microbiol.">
        <title>The Global Catalogue of Microorganisms (GCM) 10K type strain sequencing project: providing services to taxonomists for standard genome sequencing and annotation.</title>
        <authorList>
            <consortium name="The Broad Institute Genomics Platform"/>
            <consortium name="The Broad Institute Genome Sequencing Center for Infectious Disease"/>
            <person name="Wu L."/>
            <person name="Ma J."/>
        </authorList>
    </citation>
    <scope>NUCLEOTIDE SEQUENCE [LARGE SCALE GENOMIC DNA]</scope>
    <source>
        <strain evidence="3">CECT 8570</strain>
    </source>
</reference>
<dbReference type="InterPro" id="IPR016410">
    <property type="entry name" value="Phage_imm"/>
</dbReference>